<reference evidence="3" key="1">
    <citation type="submission" date="2022-12" db="EMBL/GenBank/DDBJ databases">
        <authorList>
            <person name="Alioto T."/>
            <person name="Alioto T."/>
            <person name="Gomez Garrido J."/>
        </authorList>
    </citation>
    <scope>NUCLEOTIDE SEQUENCE</scope>
</reference>
<sequence>MRPLMDAQDAATGGNGCPQVPLSAESAAFQVEAPPIRPRDRVPPLDGSEGKCLPRGTVVLKGGWGGCRVPGECAPLASVAKASASLAGPLAPLNRRKAQNPPTLTMVMEVVKTLNERKGRCILGTYPGVEPIRLKYSLKVALARGLERGWLIRPQNSSALGATGRFKLGPAYARGKKSPEKHSDSDGKTAPTPKEAAKVPVEKARLGAIAEGEKEEAGPSTSTKAKAIKDPGKPPAKPKAWKESKTGGRG</sequence>
<dbReference type="GO" id="GO:0000786">
    <property type="term" value="C:nucleosome"/>
    <property type="evidence" value="ECO:0007669"/>
    <property type="project" value="InterPro"/>
</dbReference>
<dbReference type="PROSITE" id="PS51504">
    <property type="entry name" value="H15"/>
    <property type="match status" value="1"/>
</dbReference>
<gene>
    <name evidence="3" type="ORF">PODLI_1B042084</name>
</gene>
<dbReference type="InterPro" id="IPR036388">
    <property type="entry name" value="WH-like_DNA-bd_sf"/>
</dbReference>
<evidence type="ECO:0000259" key="2">
    <source>
        <dbReference type="PROSITE" id="PS51504"/>
    </source>
</evidence>
<evidence type="ECO:0000256" key="1">
    <source>
        <dbReference type="SAM" id="MobiDB-lite"/>
    </source>
</evidence>
<evidence type="ECO:0000313" key="4">
    <source>
        <dbReference type="Proteomes" id="UP001178461"/>
    </source>
</evidence>
<proteinExistence type="predicted"/>
<organism evidence="3 4">
    <name type="scientific">Podarcis lilfordi</name>
    <name type="common">Lilford's wall lizard</name>
    <dbReference type="NCBI Taxonomy" id="74358"/>
    <lineage>
        <taxon>Eukaryota</taxon>
        <taxon>Metazoa</taxon>
        <taxon>Chordata</taxon>
        <taxon>Craniata</taxon>
        <taxon>Vertebrata</taxon>
        <taxon>Euteleostomi</taxon>
        <taxon>Lepidosauria</taxon>
        <taxon>Squamata</taxon>
        <taxon>Bifurcata</taxon>
        <taxon>Unidentata</taxon>
        <taxon>Episquamata</taxon>
        <taxon>Laterata</taxon>
        <taxon>Lacertibaenia</taxon>
        <taxon>Lacertidae</taxon>
        <taxon>Podarcis</taxon>
    </lineage>
</organism>
<evidence type="ECO:0000313" key="3">
    <source>
        <dbReference type="EMBL" id="CAI5798681.1"/>
    </source>
</evidence>
<feature type="region of interest" description="Disordered" evidence="1">
    <location>
        <begin position="170"/>
        <end position="250"/>
    </location>
</feature>
<feature type="compositionally biased region" description="Basic and acidic residues" evidence="1">
    <location>
        <begin position="240"/>
        <end position="250"/>
    </location>
</feature>
<dbReference type="Proteomes" id="UP001178461">
    <property type="component" value="Chromosome 18"/>
</dbReference>
<feature type="compositionally biased region" description="Basic and acidic residues" evidence="1">
    <location>
        <begin position="195"/>
        <end position="217"/>
    </location>
</feature>
<dbReference type="AlphaFoldDB" id="A0AA35LLU2"/>
<dbReference type="GO" id="GO:0006334">
    <property type="term" value="P:nucleosome assembly"/>
    <property type="evidence" value="ECO:0007669"/>
    <property type="project" value="InterPro"/>
</dbReference>
<feature type="compositionally biased region" description="Basic and acidic residues" evidence="1">
    <location>
        <begin position="177"/>
        <end position="187"/>
    </location>
</feature>
<feature type="domain" description="H15" evidence="2">
    <location>
        <begin position="99"/>
        <end position="170"/>
    </location>
</feature>
<dbReference type="CDD" id="cd00073">
    <property type="entry name" value="H15"/>
    <property type="match status" value="1"/>
</dbReference>
<dbReference type="GO" id="GO:0003677">
    <property type="term" value="F:DNA binding"/>
    <property type="evidence" value="ECO:0007669"/>
    <property type="project" value="InterPro"/>
</dbReference>
<keyword evidence="4" id="KW-1185">Reference proteome</keyword>
<dbReference type="Gene3D" id="1.10.10.10">
    <property type="entry name" value="Winged helix-like DNA-binding domain superfamily/Winged helix DNA-binding domain"/>
    <property type="match status" value="1"/>
</dbReference>
<protein>
    <submittedName>
        <fullName evidence="3">Sperm-specific protein PHI-2B/PHI-3-like</fullName>
    </submittedName>
</protein>
<dbReference type="InterPro" id="IPR036390">
    <property type="entry name" value="WH_DNA-bd_sf"/>
</dbReference>
<dbReference type="SUPFAM" id="SSF46785">
    <property type="entry name" value="Winged helix' DNA-binding domain"/>
    <property type="match status" value="1"/>
</dbReference>
<name>A0AA35LLU2_9SAUR</name>
<dbReference type="EMBL" id="OX395144">
    <property type="protein sequence ID" value="CAI5798681.1"/>
    <property type="molecule type" value="Genomic_DNA"/>
</dbReference>
<dbReference type="Pfam" id="PF00538">
    <property type="entry name" value="Linker_histone"/>
    <property type="match status" value="1"/>
</dbReference>
<accession>A0AA35LLU2</accession>
<dbReference type="InterPro" id="IPR005818">
    <property type="entry name" value="Histone_H1/H5_H15"/>
</dbReference>
<dbReference type="SMART" id="SM00526">
    <property type="entry name" value="H15"/>
    <property type="match status" value="1"/>
</dbReference>
<feature type="region of interest" description="Disordered" evidence="1">
    <location>
        <begin position="1"/>
        <end position="21"/>
    </location>
</feature>